<sequence>MLRKKTGSSILAYYNNATKKDSTKGHVKIKDLLLDEIKKIPEWSPDKSPGKDLCKNVYAYVKRRHKYIFNTNFLEKGEENDAKKTIREYLYQYLETSDSDFKITTDEDEMTADELSEEFGALVTIDECEVNDQILSNLTKTRNDSNIIDSISTNLSEIVEQLKKIGKELSIDSYLQPHITSLQRLNFLLDSAAPIVGNRKISCVSDKNLYKKMVKVTLDLWKDFGEKVPLSLTYPGIVDGKEYIIAVVNLTKGTPVHNIPAEYMGFPLLVNYGTIKPSNNIYREFQPLKPGISIGDAENNSACTLGIIDDGDPEDHCAIVKYQKLNIDDSGRLIDYAFCEVDEHSEISSNKPCGAEITINSFQTILDSESDVVDVHKVGRETGHTEGIMLPILQSCVLSKLFNEDKLAHGLIVHGVNGKFGDHGDSGAPVYDQDGALWGIYEGTSEDNDEISCVIPIDIILGDVYENKGVIFKLVKDKIRNLRKVSG</sequence>
<evidence type="ECO:0000313" key="1">
    <source>
        <dbReference type="EMBL" id="GET01002.1"/>
    </source>
</evidence>
<evidence type="ECO:0008006" key="3">
    <source>
        <dbReference type="Google" id="ProtNLM"/>
    </source>
</evidence>
<dbReference type="Gene3D" id="2.40.10.10">
    <property type="entry name" value="Trypsin-like serine proteases"/>
    <property type="match status" value="1"/>
</dbReference>
<comment type="caution">
    <text evidence="1">The sequence shown here is derived from an EMBL/GenBank/DDBJ whole genome shotgun (WGS) entry which is preliminary data.</text>
</comment>
<gene>
    <name evidence="1" type="ORF">RCL2_002743500</name>
</gene>
<name>A0A8H3R2K2_9GLOM</name>
<dbReference type="EMBL" id="BLAL01000297">
    <property type="protein sequence ID" value="GET01002.1"/>
    <property type="molecule type" value="Genomic_DNA"/>
</dbReference>
<proteinExistence type="predicted"/>
<dbReference type="InterPro" id="IPR009003">
    <property type="entry name" value="Peptidase_S1_PA"/>
</dbReference>
<reference evidence="1" key="1">
    <citation type="submission" date="2019-10" db="EMBL/GenBank/DDBJ databases">
        <title>Conservation and host-specific expression of non-tandemly repeated heterogenous ribosome RNA gene in arbuscular mycorrhizal fungi.</title>
        <authorList>
            <person name="Maeda T."/>
            <person name="Kobayashi Y."/>
            <person name="Nakagawa T."/>
            <person name="Ezawa T."/>
            <person name="Yamaguchi K."/>
            <person name="Bino T."/>
            <person name="Nishimoto Y."/>
            <person name="Shigenobu S."/>
            <person name="Kawaguchi M."/>
        </authorList>
    </citation>
    <scope>NUCLEOTIDE SEQUENCE</scope>
    <source>
        <strain evidence="1">HR1</strain>
    </source>
</reference>
<evidence type="ECO:0000313" key="2">
    <source>
        <dbReference type="Proteomes" id="UP000615446"/>
    </source>
</evidence>
<accession>A0A8H3R2K2</accession>
<dbReference type="Proteomes" id="UP000615446">
    <property type="component" value="Unassembled WGS sequence"/>
</dbReference>
<dbReference type="AlphaFoldDB" id="A0A8H3R2K2"/>
<dbReference type="SUPFAM" id="SSF50494">
    <property type="entry name" value="Trypsin-like serine proteases"/>
    <property type="match status" value="1"/>
</dbReference>
<dbReference type="OrthoDB" id="2323217at2759"/>
<protein>
    <recommendedName>
        <fullName evidence="3">Peptidase S1 domain-containing protein</fullName>
    </recommendedName>
</protein>
<organism evidence="1 2">
    <name type="scientific">Rhizophagus clarus</name>
    <dbReference type="NCBI Taxonomy" id="94130"/>
    <lineage>
        <taxon>Eukaryota</taxon>
        <taxon>Fungi</taxon>
        <taxon>Fungi incertae sedis</taxon>
        <taxon>Mucoromycota</taxon>
        <taxon>Glomeromycotina</taxon>
        <taxon>Glomeromycetes</taxon>
        <taxon>Glomerales</taxon>
        <taxon>Glomeraceae</taxon>
        <taxon>Rhizophagus</taxon>
    </lineage>
</organism>
<dbReference type="InterPro" id="IPR043504">
    <property type="entry name" value="Peptidase_S1_PA_chymotrypsin"/>
</dbReference>